<dbReference type="AlphaFoldDB" id="K1XJH4"/>
<feature type="transmembrane region" description="Helical" evidence="1">
    <location>
        <begin position="119"/>
        <end position="139"/>
    </location>
</feature>
<protein>
    <submittedName>
        <fullName evidence="2">Uncharacterized protein</fullName>
    </submittedName>
</protein>
<evidence type="ECO:0000256" key="1">
    <source>
        <dbReference type="SAM" id="Phobius"/>
    </source>
</evidence>
<keyword evidence="1" id="KW-1133">Transmembrane helix</keyword>
<feature type="transmembrane region" description="Helical" evidence="1">
    <location>
        <begin position="5"/>
        <end position="24"/>
    </location>
</feature>
<dbReference type="EMBL" id="AMFJ01036091">
    <property type="protein sequence ID" value="EKD25346.1"/>
    <property type="molecule type" value="Genomic_DNA"/>
</dbReference>
<keyword evidence="1" id="KW-0472">Membrane</keyword>
<name>K1XJH4_9BACT</name>
<reference evidence="2" key="1">
    <citation type="journal article" date="2012" name="Science">
        <title>Fermentation, hydrogen, and sulfur metabolism in multiple uncultivated bacterial phyla.</title>
        <authorList>
            <person name="Wrighton K.C."/>
            <person name="Thomas B.C."/>
            <person name="Sharon I."/>
            <person name="Miller C.S."/>
            <person name="Castelle C.J."/>
            <person name="VerBerkmoes N.C."/>
            <person name="Wilkins M.J."/>
            <person name="Hettich R.L."/>
            <person name="Lipton M.S."/>
            <person name="Williams K.H."/>
            <person name="Long P.E."/>
            <person name="Banfield J.F."/>
        </authorList>
    </citation>
    <scope>NUCLEOTIDE SEQUENCE [LARGE SCALE GENOMIC DNA]</scope>
</reference>
<keyword evidence="1" id="KW-0812">Transmembrane</keyword>
<accession>K1XJH4</accession>
<organism evidence="2">
    <name type="scientific">uncultured bacterium</name>
    <name type="common">gcode 4</name>
    <dbReference type="NCBI Taxonomy" id="1234023"/>
    <lineage>
        <taxon>Bacteria</taxon>
        <taxon>environmental samples</taxon>
    </lineage>
</organism>
<gene>
    <name evidence="2" type="ORF">ACD_80C00084G0032</name>
</gene>
<sequence>MKKNLFLLFSIYFFVLQALIIGVLRNQANFFRLWAINLIAIILIGIVSSALEGGKKEVHEHEKRPVENHEPKVSFQEHFRAVVKERKKSSELAFPAVISFMVVIVIFFMFQYNSAAMEVMALFAFVLGFIVFLSLTLIFKHRFTKSFRALLGTKIYLILLVCSLGFVAYDYYQVNQDFNSSFQDYIAQNFLGEETIPTDGYVFTGEGSVIGSGIWNMTGSEETSSDVFSGTALPTTSDIQEETGTVLGTANSEQLTTNNGQTTTNNISTTVGNQKIMDAIIYLLKKYDIPLITKHDISFTYVSFNNPYYNEWRTAYANKLIGKSTNPSKYIICESYIVMKWLLEKWNVPYTASTVLANFWAEAVKRDALNGCVKGKIVTDQTL</sequence>
<comment type="caution">
    <text evidence="2">The sequence shown here is derived from an EMBL/GenBank/DDBJ whole genome shotgun (WGS) entry which is preliminary data.</text>
</comment>
<feature type="transmembrane region" description="Helical" evidence="1">
    <location>
        <begin position="92"/>
        <end position="113"/>
    </location>
</feature>
<feature type="transmembrane region" description="Helical" evidence="1">
    <location>
        <begin position="151"/>
        <end position="172"/>
    </location>
</feature>
<feature type="transmembrane region" description="Helical" evidence="1">
    <location>
        <begin position="30"/>
        <end position="51"/>
    </location>
</feature>
<proteinExistence type="predicted"/>
<evidence type="ECO:0000313" key="2">
    <source>
        <dbReference type="EMBL" id="EKD25346.1"/>
    </source>
</evidence>